<feature type="region of interest" description="Disordered" evidence="1">
    <location>
        <begin position="111"/>
        <end position="162"/>
    </location>
</feature>
<dbReference type="Proteomes" id="UP000008743">
    <property type="component" value="Unassembled WGS sequence"/>
</dbReference>
<name>A0A0D2WLV6_CAPO3</name>
<dbReference type="RefSeq" id="XP_004349493.1">
    <property type="nucleotide sequence ID" value="XM_004349443.2"/>
</dbReference>
<feature type="region of interest" description="Disordered" evidence="1">
    <location>
        <begin position="564"/>
        <end position="590"/>
    </location>
</feature>
<accession>A0A0D2WLV6</accession>
<organism evidence="2 3">
    <name type="scientific">Capsaspora owczarzaki (strain ATCC 30864)</name>
    <dbReference type="NCBI Taxonomy" id="595528"/>
    <lineage>
        <taxon>Eukaryota</taxon>
        <taxon>Filasterea</taxon>
        <taxon>Capsaspora</taxon>
    </lineage>
</organism>
<sequence length="719" mass="75594">MRDRSPFALDASACARLSRMTPVRFDWSQLDADGAMSPMSPSEAIVAWASRRTTLSAEPSIASGRGAGTGGGAGGGPNQQRHQLLRASPFHPLDGVAGGVGVDEDAVFHSRSASWRTRSGRSQGGLFHAREARGGGGRGGNADTTTTAAASTHSQPHSLAPASTASLESFERLGAFFDIVGALSQLPGNAGSPSSSSSSSDYANLQSQTGNNDANEADQLPLDVTSEHGRNDNDDLVSAVLDDGAAARRSACDALLNSLDSGMRMMDRLYSRSFATWIRSDQSLLYIVRNMSKAAALTVDAPDRLVAGLLWMLEFSFASHAHFLELVVQELLTGWPVTRIVQLAATLGAWWYFYHKKALHPAGTGAASSSSSSTSLASSSVSSPDSSCTSAHTDSPSIESMQAALDDVSLFLCHHRARSIPSTPASNPPQVDGVSSPLRFASPSCSPRVSCPDSASAPGGAELDVAPSLSGATATARRLGGRERRQHRQQLQLQQRQLQDRLKADQPAPREQQVTHLLGFVIASLSPTDASASLSAITRGWPPHFVSSLIRQLEMALLAPVGSDGVSSDDGEGSASLSGRAGTTHKAMPRQVATASVRARLVGNMERFCQSFATLLSSQISRHRLATLQQMRALYETRLAVAQLKLEMAKVSLSIAKCNLAMAGGGSNNSTPASPAAQEGTLPPRRFRAVEKDELSLSNSQCSDDGSVLVESPSATSPP</sequence>
<dbReference type="InParanoid" id="A0A0D2WLV6"/>
<evidence type="ECO:0000313" key="3">
    <source>
        <dbReference type="Proteomes" id="UP000008743"/>
    </source>
</evidence>
<feature type="region of interest" description="Disordered" evidence="1">
    <location>
        <begin position="666"/>
        <end position="719"/>
    </location>
</feature>
<dbReference type="EMBL" id="KE346362">
    <property type="protein sequence ID" value="KJE91630.1"/>
    <property type="molecule type" value="Genomic_DNA"/>
</dbReference>
<keyword evidence="3" id="KW-1185">Reference proteome</keyword>
<feature type="region of interest" description="Disordered" evidence="1">
    <location>
        <begin position="57"/>
        <end position="79"/>
    </location>
</feature>
<evidence type="ECO:0000256" key="1">
    <source>
        <dbReference type="SAM" id="MobiDB-lite"/>
    </source>
</evidence>
<reference evidence="3" key="1">
    <citation type="submission" date="2011-02" db="EMBL/GenBank/DDBJ databases">
        <title>The Genome Sequence of Capsaspora owczarzaki ATCC 30864.</title>
        <authorList>
            <person name="Russ C."/>
            <person name="Cuomo C."/>
            <person name="Burger G."/>
            <person name="Gray M.W."/>
            <person name="Holland P.W.H."/>
            <person name="King N."/>
            <person name="Lang F.B.F."/>
            <person name="Roger A.J."/>
            <person name="Ruiz-Trillo I."/>
            <person name="Young S.K."/>
            <person name="Zeng Q."/>
            <person name="Gargeya S."/>
            <person name="Alvarado L."/>
            <person name="Berlin A."/>
            <person name="Chapman S.B."/>
            <person name="Chen Z."/>
            <person name="Freedman E."/>
            <person name="Gellesch M."/>
            <person name="Goldberg J."/>
            <person name="Griggs A."/>
            <person name="Gujja S."/>
            <person name="Heilman E."/>
            <person name="Heiman D."/>
            <person name="Howarth C."/>
            <person name="Mehta T."/>
            <person name="Neiman D."/>
            <person name="Pearson M."/>
            <person name="Roberts A."/>
            <person name="Saif S."/>
            <person name="Shea T."/>
            <person name="Shenoy N."/>
            <person name="Sisk P."/>
            <person name="Stolte C."/>
            <person name="Sykes S."/>
            <person name="White J."/>
            <person name="Yandava C."/>
            <person name="Haas B."/>
            <person name="Nusbaum C."/>
            <person name="Birren B."/>
        </authorList>
    </citation>
    <scope>NUCLEOTIDE SEQUENCE</scope>
    <source>
        <strain evidence="3">ATCC 30864</strain>
    </source>
</reference>
<feature type="compositionally biased region" description="Gly residues" evidence="1">
    <location>
        <begin position="65"/>
        <end position="77"/>
    </location>
</feature>
<feature type="compositionally biased region" description="Polar residues" evidence="1">
    <location>
        <begin position="420"/>
        <end position="429"/>
    </location>
</feature>
<feature type="region of interest" description="Disordered" evidence="1">
    <location>
        <begin position="419"/>
        <end position="489"/>
    </location>
</feature>
<gene>
    <name evidence="2" type="ORF">CAOG_002743</name>
</gene>
<evidence type="ECO:0000313" key="2">
    <source>
        <dbReference type="EMBL" id="KJE91630.1"/>
    </source>
</evidence>
<feature type="compositionally biased region" description="Polar residues" evidence="1">
    <location>
        <begin position="201"/>
        <end position="214"/>
    </location>
</feature>
<feature type="compositionally biased region" description="Polar residues" evidence="1">
    <location>
        <begin position="111"/>
        <end position="121"/>
    </location>
</feature>
<proteinExistence type="predicted"/>
<dbReference type="AlphaFoldDB" id="A0A0D2WLV6"/>
<feature type="compositionally biased region" description="Polar residues" evidence="1">
    <location>
        <begin position="153"/>
        <end position="162"/>
    </location>
</feature>
<feature type="region of interest" description="Disordered" evidence="1">
    <location>
        <begin position="187"/>
        <end position="217"/>
    </location>
</feature>
<protein>
    <submittedName>
        <fullName evidence="2">Uncharacterized protein</fullName>
    </submittedName>
</protein>
<feature type="compositionally biased region" description="Low complexity" evidence="1">
    <location>
        <begin position="141"/>
        <end position="152"/>
    </location>
</feature>